<dbReference type="EMBL" id="BQKI01000006">
    <property type="protein sequence ID" value="GJM96354.1"/>
    <property type="molecule type" value="Genomic_DNA"/>
</dbReference>
<sequence length="181" mass="19988">MDDNLATLRAYRRARGLCEKCAERWVRGHRCSATVQLHVLEEMWELCCVGEDGHTDDKSTKSQDEMSCCLISVAAMSGSQAPGTIKLQGVIQDQKVCMLIDLGSSYSFVSRSLAEKILGAACMSSTVRVQVANGDVLSCTHQFTKLPWAVNGYIFQSDFKVLNLSAYDVILGMDWLETHSP</sequence>
<reference evidence="1" key="2">
    <citation type="submission" date="2021-12" db="EMBL/GenBank/DDBJ databases">
        <title>Resequencing data analysis of finger millet.</title>
        <authorList>
            <person name="Hatakeyama M."/>
            <person name="Aluri S."/>
            <person name="Balachadran M.T."/>
            <person name="Sivarajan S.R."/>
            <person name="Poveda L."/>
            <person name="Shimizu-Inatsugi R."/>
            <person name="Schlapbach R."/>
            <person name="Sreeman S.M."/>
            <person name="Shimizu K.K."/>
        </authorList>
    </citation>
    <scope>NUCLEOTIDE SEQUENCE</scope>
</reference>
<dbReference type="InterPro" id="IPR021109">
    <property type="entry name" value="Peptidase_aspartic_dom_sf"/>
</dbReference>
<dbReference type="AlphaFoldDB" id="A0AAV5CE90"/>
<dbReference type="Pfam" id="PF08284">
    <property type="entry name" value="RVP_2"/>
    <property type="match status" value="1"/>
</dbReference>
<comment type="caution">
    <text evidence="1">The sequence shown here is derived from an EMBL/GenBank/DDBJ whole genome shotgun (WGS) entry which is preliminary data.</text>
</comment>
<proteinExistence type="predicted"/>
<reference evidence="1" key="1">
    <citation type="journal article" date="2018" name="DNA Res.">
        <title>Multiple hybrid de novo genome assembly of finger millet, an orphan allotetraploid crop.</title>
        <authorList>
            <person name="Hatakeyama M."/>
            <person name="Aluri S."/>
            <person name="Balachadran M.T."/>
            <person name="Sivarajan S.R."/>
            <person name="Patrignani A."/>
            <person name="Gruter S."/>
            <person name="Poveda L."/>
            <person name="Shimizu-Inatsugi R."/>
            <person name="Baeten J."/>
            <person name="Francoijs K.J."/>
            <person name="Nataraja K.N."/>
            <person name="Reddy Y.A.N."/>
            <person name="Phadnis S."/>
            <person name="Ravikumar R.L."/>
            <person name="Schlapbach R."/>
            <person name="Sreeman S.M."/>
            <person name="Shimizu K.K."/>
        </authorList>
    </citation>
    <scope>NUCLEOTIDE SEQUENCE</scope>
</reference>
<name>A0AAV5CE90_ELECO</name>
<keyword evidence="2" id="KW-1185">Reference proteome</keyword>
<accession>A0AAV5CE90</accession>
<evidence type="ECO:0000313" key="2">
    <source>
        <dbReference type="Proteomes" id="UP001054889"/>
    </source>
</evidence>
<dbReference type="SUPFAM" id="SSF50630">
    <property type="entry name" value="Acid proteases"/>
    <property type="match status" value="1"/>
</dbReference>
<dbReference type="Proteomes" id="UP001054889">
    <property type="component" value="Unassembled WGS sequence"/>
</dbReference>
<protein>
    <submittedName>
        <fullName evidence="1">Uncharacterized protein</fullName>
    </submittedName>
</protein>
<gene>
    <name evidence="1" type="primary">ga13180</name>
    <name evidence="1" type="ORF">PR202_ga13180</name>
</gene>
<evidence type="ECO:0000313" key="1">
    <source>
        <dbReference type="EMBL" id="GJM96354.1"/>
    </source>
</evidence>
<dbReference type="CDD" id="cd00303">
    <property type="entry name" value="retropepsin_like"/>
    <property type="match status" value="1"/>
</dbReference>
<organism evidence="1 2">
    <name type="scientific">Eleusine coracana subsp. coracana</name>
    <dbReference type="NCBI Taxonomy" id="191504"/>
    <lineage>
        <taxon>Eukaryota</taxon>
        <taxon>Viridiplantae</taxon>
        <taxon>Streptophyta</taxon>
        <taxon>Embryophyta</taxon>
        <taxon>Tracheophyta</taxon>
        <taxon>Spermatophyta</taxon>
        <taxon>Magnoliopsida</taxon>
        <taxon>Liliopsida</taxon>
        <taxon>Poales</taxon>
        <taxon>Poaceae</taxon>
        <taxon>PACMAD clade</taxon>
        <taxon>Chloridoideae</taxon>
        <taxon>Cynodonteae</taxon>
        <taxon>Eleusininae</taxon>
        <taxon>Eleusine</taxon>
    </lineage>
</organism>
<dbReference type="Gene3D" id="2.40.70.10">
    <property type="entry name" value="Acid Proteases"/>
    <property type="match status" value="1"/>
</dbReference>